<dbReference type="Proteomes" id="UP000324015">
    <property type="component" value="Chromosome"/>
</dbReference>
<protein>
    <submittedName>
        <fullName evidence="1">Uncharacterized protein</fullName>
    </submittedName>
</protein>
<dbReference type="EMBL" id="CP029191">
    <property type="protein sequence ID" value="QES45180.1"/>
    <property type="molecule type" value="Genomic_DNA"/>
</dbReference>
<accession>A0A5P2CSB8</accession>
<evidence type="ECO:0000313" key="1">
    <source>
        <dbReference type="EMBL" id="QES45180.1"/>
    </source>
</evidence>
<evidence type="ECO:0000313" key="2">
    <source>
        <dbReference type="Proteomes" id="UP000324015"/>
    </source>
</evidence>
<dbReference type="RefSeq" id="WP_150187493.1">
    <property type="nucleotide sequence ID" value="NZ_CP029191.1"/>
</dbReference>
<organism evidence="1 2">
    <name type="scientific">Streptomyces venezuelae</name>
    <dbReference type="NCBI Taxonomy" id="54571"/>
    <lineage>
        <taxon>Bacteria</taxon>
        <taxon>Bacillati</taxon>
        <taxon>Actinomycetota</taxon>
        <taxon>Actinomycetes</taxon>
        <taxon>Kitasatosporales</taxon>
        <taxon>Streptomycetaceae</taxon>
        <taxon>Streptomyces</taxon>
    </lineage>
</organism>
<dbReference type="AlphaFoldDB" id="A0A5P2CSB8"/>
<sequence>MPDKPQLLTWSEEVVYGGPDGTSAVLCITETGEKAALLLPPDERVDLALMLSLPEQCPHV</sequence>
<proteinExistence type="predicted"/>
<name>A0A5P2CSB8_STRVZ</name>
<gene>
    <name evidence="1" type="ORF">DEJ49_33095</name>
</gene>
<reference evidence="1 2" key="1">
    <citation type="submission" date="2018-05" db="EMBL/GenBank/DDBJ databases">
        <title>Streptomyces venezuelae.</title>
        <authorList>
            <person name="Kim W."/>
            <person name="Lee N."/>
            <person name="Cho B.-K."/>
        </authorList>
    </citation>
    <scope>NUCLEOTIDE SEQUENCE [LARGE SCALE GENOMIC DNA]</scope>
    <source>
        <strain evidence="1 2">ATCC 14585</strain>
    </source>
</reference>